<accession>A0ACB8FFS5</accession>
<reference evidence="1" key="1">
    <citation type="submission" date="2021-08" db="EMBL/GenBank/DDBJ databases">
        <title>The first chromosome-level gecko genome reveals the dynamic sex chromosomes of Neotropical dwarf geckos (Sphaerodactylidae: Sphaerodactylus).</title>
        <authorList>
            <person name="Pinto B.J."/>
            <person name="Keating S.E."/>
            <person name="Gamble T."/>
        </authorList>
    </citation>
    <scope>NUCLEOTIDE SEQUENCE</scope>
    <source>
        <strain evidence="1">TG3544</strain>
    </source>
</reference>
<evidence type="ECO:0000313" key="1">
    <source>
        <dbReference type="EMBL" id="KAH8004169.1"/>
    </source>
</evidence>
<sequence>MVLVRDAPSSPEAREEAAATPDRSPASPPPGRGAPGGRPGPSPPAPPPPPPARSPTPARRKLRTFHWEVLPAERVRGGRSSLWTTPGGGSSRPGGFGLDRRLLDELFGQPSGAAGGSLRGPSAHQASLLDSKRILNLGIFLKQFKRPVQAIVADIRDGAGALYGAEKLLELTKLLPDGEEVQRLLAFQGSPSQLSEAEVFALLLVQVPSYAHRLELLVLKEEFFPHLSALRSAIQTMAEAAAELLGCEELHDVIRLVLEAGNYMNEGGYAGSALGFHMSSLLRLADTKANRPGVDLLHFVALEAEKKDPRLLFFPRKLPHVGPASRIVGPEVAAELHRLGQRVVGAREGLEALDLKAQMEPFLHVAEAELSLVGASLDDLKRATATLCNFFCEEPEAFSLAECCRIFQAFGERFLLAAQENQAREATERRRQQQEQVRREKRQRRSIATCSARDPDLLDMQLDLLFLGALRPGQGGRSLRGPHPCPGSPQPRERPLPPRRRHTLTLLSPGSQPSLQEPPTAALPASAPPSKAKRGRRFGQGLKALLRSPLLEPSKELPSPGAPQGLRFPTLFQRKLLPGAAAAATPPGSPQEGSGLVGFFRRLSVGDKGQSPSEG</sequence>
<evidence type="ECO:0000313" key="2">
    <source>
        <dbReference type="Proteomes" id="UP000827872"/>
    </source>
</evidence>
<organism evidence="1 2">
    <name type="scientific">Sphaerodactylus townsendi</name>
    <dbReference type="NCBI Taxonomy" id="933632"/>
    <lineage>
        <taxon>Eukaryota</taxon>
        <taxon>Metazoa</taxon>
        <taxon>Chordata</taxon>
        <taxon>Craniata</taxon>
        <taxon>Vertebrata</taxon>
        <taxon>Euteleostomi</taxon>
        <taxon>Lepidosauria</taxon>
        <taxon>Squamata</taxon>
        <taxon>Bifurcata</taxon>
        <taxon>Gekkota</taxon>
        <taxon>Sphaerodactylidae</taxon>
        <taxon>Sphaerodactylus</taxon>
    </lineage>
</organism>
<dbReference type="Proteomes" id="UP000827872">
    <property type="component" value="Linkage Group LG04"/>
</dbReference>
<protein>
    <submittedName>
        <fullName evidence="1">Uncharacterized protein</fullName>
    </submittedName>
</protein>
<gene>
    <name evidence="1" type="ORF">K3G42_004254</name>
</gene>
<keyword evidence="2" id="KW-1185">Reference proteome</keyword>
<dbReference type="EMBL" id="CM037617">
    <property type="protein sequence ID" value="KAH8004169.1"/>
    <property type="molecule type" value="Genomic_DNA"/>
</dbReference>
<name>A0ACB8FFS5_9SAUR</name>
<proteinExistence type="predicted"/>
<comment type="caution">
    <text evidence="1">The sequence shown here is derived from an EMBL/GenBank/DDBJ whole genome shotgun (WGS) entry which is preliminary data.</text>
</comment>